<dbReference type="RefSeq" id="WP_098006228.1">
    <property type="nucleotide sequence ID" value="NZ_JAWLRU010000002.1"/>
</dbReference>
<organism evidence="6 7">
    <name type="scientific">Bacillus cereus</name>
    <dbReference type="NCBI Taxonomy" id="1396"/>
    <lineage>
        <taxon>Bacteria</taxon>
        <taxon>Bacillati</taxon>
        <taxon>Bacillota</taxon>
        <taxon>Bacilli</taxon>
        <taxon>Bacillales</taxon>
        <taxon>Bacillaceae</taxon>
        <taxon>Bacillus</taxon>
        <taxon>Bacillus cereus group</taxon>
    </lineage>
</organism>
<dbReference type="NCBIfam" id="TIGR00696">
    <property type="entry name" value="wecG_tagA_cpsF"/>
    <property type="match status" value="1"/>
</dbReference>
<dbReference type="AlphaFoldDB" id="A0A9X6SU35"/>
<proteinExistence type="inferred from homology"/>
<comment type="caution">
    <text evidence="6">The sequence shown here is derived from an EMBL/GenBank/DDBJ whole genome shotgun (WGS) entry which is preliminary data.</text>
</comment>
<comment type="function">
    <text evidence="5">Catalyzes the conversion of GlcNAc-PP-undecaprenol into ManNAc-GlcNAc-PP-undecaprenol, the first committed lipid intermediate in the de novo synthesis of teichoic acid.</text>
</comment>
<name>A0A9X6SU35_BACCE</name>
<protein>
    <recommendedName>
        <fullName evidence="5">N-acetylglucosaminyldiphosphoundecaprenol N-acetyl-beta-D-mannosaminyltransferase</fullName>
        <ecNumber evidence="5">2.4.1.187</ecNumber>
    </recommendedName>
    <alternativeName>
        <fullName evidence="5">N-acetylmannosaminyltransferase</fullName>
    </alternativeName>
    <alternativeName>
        <fullName evidence="5">UDP-N-acetylmannosamine transferase</fullName>
    </alternativeName>
    <alternativeName>
        <fullName evidence="5">UDP-N-acetylmannosamine:N-acetylglucosaminyl pyrophosphorylundecaprenol N-acetylmannosaminyltransferase</fullName>
    </alternativeName>
</protein>
<comment type="similarity">
    <text evidence="5">Belongs to the glycosyltransferase 26 family. TagA/TarA subfamily.</text>
</comment>
<evidence type="ECO:0000256" key="5">
    <source>
        <dbReference type="HAMAP-Rule" id="MF_02070"/>
    </source>
</evidence>
<evidence type="ECO:0000256" key="4">
    <source>
        <dbReference type="ARBA" id="ARBA00023316"/>
    </source>
</evidence>
<evidence type="ECO:0000256" key="2">
    <source>
        <dbReference type="ARBA" id="ARBA00022679"/>
    </source>
</evidence>
<dbReference type="EC" id="2.4.1.187" evidence="5"/>
<dbReference type="InterPro" id="IPR004629">
    <property type="entry name" value="WecG_TagA_CpsF"/>
</dbReference>
<evidence type="ECO:0000313" key="6">
    <source>
        <dbReference type="EMBL" id="PDZ95171.1"/>
    </source>
</evidence>
<comment type="catalytic activity">
    <reaction evidence="5">
        <text>UDP-N-acetyl-alpha-D-mannosamine + N-acetyl-alpha-D-glucosaminyl-di-trans,octa-cis-undecaprenyl diphosphate = N-acetyl-beta-D-mannosaminyl-(1-&gt;4)-N-acetyl-alpha-D-glucosaminyl di-trans,octa-cis-undecaprenyl diphosphate + UDP + H(+)</text>
        <dbReference type="Rhea" id="RHEA:16053"/>
        <dbReference type="ChEBI" id="CHEBI:15378"/>
        <dbReference type="ChEBI" id="CHEBI:58223"/>
        <dbReference type="ChEBI" id="CHEBI:62959"/>
        <dbReference type="ChEBI" id="CHEBI:68623"/>
        <dbReference type="ChEBI" id="CHEBI:132210"/>
        <dbReference type="EC" id="2.4.1.187"/>
    </reaction>
</comment>
<dbReference type="PANTHER" id="PTHR34136">
    <property type="match status" value="1"/>
</dbReference>
<dbReference type="HAMAP" id="MF_02070">
    <property type="entry name" value="TagA_TarA"/>
    <property type="match status" value="1"/>
</dbReference>
<reference evidence="6 7" key="1">
    <citation type="submission" date="2017-09" db="EMBL/GenBank/DDBJ databases">
        <title>Large-scale bioinformatics analysis of Bacillus genomes uncovers conserved roles of natural products in bacterial physiology.</title>
        <authorList>
            <consortium name="Agbiome Team Llc"/>
            <person name="Bleich R.M."/>
            <person name="Grubbs K.J."/>
            <person name="Santa Maria K.C."/>
            <person name="Allen S.E."/>
            <person name="Farag S."/>
            <person name="Shank E.A."/>
            <person name="Bowers A."/>
        </authorList>
    </citation>
    <scope>NUCLEOTIDE SEQUENCE [LARGE SCALE GENOMIC DNA]</scope>
    <source>
        <strain evidence="6 7">AFS092789</strain>
    </source>
</reference>
<keyword evidence="3 5" id="KW-0777">Teichoic acid biosynthesis</keyword>
<evidence type="ECO:0000313" key="7">
    <source>
        <dbReference type="Proteomes" id="UP000219922"/>
    </source>
</evidence>
<evidence type="ECO:0000256" key="1">
    <source>
        <dbReference type="ARBA" id="ARBA00022676"/>
    </source>
</evidence>
<dbReference type="Proteomes" id="UP000219922">
    <property type="component" value="Unassembled WGS sequence"/>
</dbReference>
<dbReference type="CDD" id="cd06533">
    <property type="entry name" value="Glyco_transf_WecG_TagA"/>
    <property type="match status" value="1"/>
</dbReference>
<dbReference type="PANTHER" id="PTHR34136:SF1">
    <property type="entry name" value="UDP-N-ACETYL-D-MANNOSAMINURONIC ACID TRANSFERASE"/>
    <property type="match status" value="1"/>
</dbReference>
<keyword evidence="4 5" id="KW-0961">Cell wall biogenesis/degradation</keyword>
<dbReference type="EMBL" id="NVMX01000064">
    <property type="protein sequence ID" value="PDZ95171.1"/>
    <property type="molecule type" value="Genomic_DNA"/>
</dbReference>
<dbReference type="InterPro" id="IPR034714">
    <property type="entry name" value="TagA_TarA"/>
</dbReference>
<accession>A0A9X6SU35</accession>
<dbReference type="Pfam" id="PF03808">
    <property type="entry name" value="Glyco_tran_WecG"/>
    <property type="match status" value="1"/>
</dbReference>
<dbReference type="GO" id="GO:0071555">
    <property type="term" value="P:cell wall organization"/>
    <property type="evidence" value="ECO:0007669"/>
    <property type="project" value="UniProtKB-KW"/>
</dbReference>
<evidence type="ECO:0000256" key="3">
    <source>
        <dbReference type="ARBA" id="ARBA00022944"/>
    </source>
</evidence>
<comment type="pathway">
    <text evidence="5">Cell wall biogenesis; teichoic acid biosynthesis.</text>
</comment>
<dbReference type="GO" id="GO:0019350">
    <property type="term" value="P:teichoic acid biosynthetic process"/>
    <property type="evidence" value="ECO:0007669"/>
    <property type="project" value="UniProtKB-UniRule"/>
</dbReference>
<keyword evidence="1 5" id="KW-0328">Glycosyltransferase</keyword>
<dbReference type="GO" id="GO:0047244">
    <property type="term" value="F:N-acetylglucosaminyldiphosphoundecaprenol N-acetyl-beta-D-mannosaminyltransferase activity"/>
    <property type="evidence" value="ECO:0007669"/>
    <property type="project" value="UniProtKB-UniRule"/>
</dbReference>
<gene>
    <name evidence="6" type="ORF">CON36_29840</name>
</gene>
<keyword evidence="2 5" id="KW-0808">Transferase</keyword>
<sequence>MSDIMGITFSDDTLKQTTKHLSNIIDEKYTKLTHVITANPEIALKIMNDENFKEISKKAELITPDGIGIVYASKLLGGNIKERVTGYDLVISLFETRKRQAKPIRLYALGADSDTIRKAVINIESKYPNVQVLGYRDGYFKKEEEARIVKEINECKPDLLLVALGSPKQEEFIYRHKNYLNSKVAIGVGGTFDVISGNVKRAPEIYQKLGMEWFYRLVTNPKRIKRQLSLFKFGFKVILVSFGISKKPSSTKEEK</sequence>